<dbReference type="CDD" id="cd11386">
    <property type="entry name" value="MCP_signal"/>
    <property type="match status" value="1"/>
</dbReference>
<keyword evidence="13" id="KW-1185">Reference proteome</keyword>
<dbReference type="Pfam" id="PF00015">
    <property type="entry name" value="MCPsignal"/>
    <property type="match status" value="1"/>
</dbReference>
<dbReference type="Pfam" id="PF17200">
    <property type="entry name" value="sCache_2"/>
    <property type="match status" value="1"/>
</dbReference>
<dbReference type="PANTHER" id="PTHR32089">
    <property type="entry name" value="METHYL-ACCEPTING CHEMOTAXIS PROTEIN MCPB"/>
    <property type="match status" value="1"/>
</dbReference>
<dbReference type="AlphaFoldDB" id="A0A2N0AIX7"/>
<evidence type="ECO:0000256" key="2">
    <source>
        <dbReference type="ARBA" id="ARBA00022475"/>
    </source>
</evidence>
<comment type="caution">
    <text evidence="12">The sequence shown here is derived from an EMBL/GenBank/DDBJ whole genome shotgun (WGS) entry which is preliminary data.</text>
</comment>
<keyword evidence="3 9" id="KW-0812">Transmembrane</keyword>
<evidence type="ECO:0000256" key="7">
    <source>
        <dbReference type="ARBA" id="ARBA00029447"/>
    </source>
</evidence>
<dbReference type="GO" id="GO:0005886">
    <property type="term" value="C:plasma membrane"/>
    <property type="evidence" value="ECO:0007669"/>
    <property type="project" value="UniProtKB-SubCell"/>
</dbReference>
<keyword evidence="4 9" id="KW-1133">Transmembrane helix</keyword>
<evidence type="ECO:0000313" key="13">
    <source>
        <dbReference type="Proteomes" id="UP000232145"/>
    </source>
</evidence>
<evidence type="ECO:0000256" key="5">
    <source>
        <dbReference type="ARBA" id="ARBA00023136"/>
    </source>
</evidence>
<evidence type="ECO:0000313" key="12">
    <source>
        <dbReference type="EMBL" id="PJZ84239.1"/>
    </source>
</evidence>
<evidence type="ECO:0000256" key="4">
    <source>
        <dbReference type="ARBA" id="ARBA00022989"/>
    </source>
</evidence>
<dbReference type="PANTHER" id="PTHR32089:SF112">
    <property type="entry name" value="LYSOZYME-LIKE PROTEIN-RELATED"/>
    <property type="match status" value="1"/>
</dbReference>
<accession>A0A2N0AIX7</accession>
<feature type="domain" description="HAMP" evidence="11">
    <location>
        <begin position="239"/>
        <end position="291"/>
    </location>
</feature>
<name>A0A2N0AIX7_9LEPT</name>
<dbReference type="FunFam" id="1.10.287.950:FF:000001">
    <property type="entry name" value="Methyl-accepting chemotaxis sensory transducer"/>
    <property type="match status" value="1"/>
</dbReference>
<dbReference type="Gene3D" id="1.10.287.950">
    <property type="entry name" value="Methyl-accepting chemotaxis protein"/>
    <property type="match status" value="1"/>
</dbReference>
<dbReference type="Proteomes" id="UP000232145">
    <property type="component" value="Unassembled WGS sequence"/>
</dbReference>
<comment type="similarity">
    <text evidence="7">Belongs to the methyl-accepting chemotaxis (MCP) protein family.</text>
</comment>
<gene>
    <name evidence="12" type="ORF">CH364_12995</name>
</gene>
<dbReference type="SMART" id="SM00304">
    <property type="entry name" value="HAMP"/>
    <property type="match status" value="1"/>
</dbReference>
<keyword evidence="5 9" id="KW-0472">Membrane</keyword>
<dbReference type="CDD" id="cd06225">
    <property type="entry name" value="HAMP"/>
    <property type="match status" value="1"/>
</dbReference>
<keyword evidence="2" id="KW-1003">Cell membrane</keyword>
<evidence type="ECO:0000259" key="11">
    <source>
        <dbReference type="PROSITE" id="PS50885"/>
    </source>
</evidence>
<evidence type="ECO:0000256" key="9">
    <source>
        <dbReference type="SAM" id="Phobius"/>
    </source>
</evidence>
<comment type="subcellular location">
    <subcellularLocation>
        <location evidence="1">Cell membrane</location>
        <topology evidence="1">Multi-pass membrane protein</topology>
    </subcellularLocation>
</comment>
<dbReference type="InterPro" id="IPR004089">
    <property type="entry name" value="MCPsignal_dom"/>
</dbReference>
<evidence type="ECO:0000256" key="1">
    <source>
        <dbReference type="ARBA" id="ARBA00004651"/>
    </source>
</evidence>
<dbReference type="OrthoDB" id="2489132at2"/>
<proteinExistence type="inferred from homology"/>
<dbReference type="InterPro" id="IPR003660">
    <property type="entry name" value="HAMP_dom"/>
</dbReference>
<organism evidence="12 13">
    <name type="scientific">Leptospira harrisiae</name>
    <dbReference type="NCBI Taxonomy" id="2023189"/>
    <lineage>
        <taxon>Bacteria</taxon>
        <taxon>Pseudomonadati</taxon>
        <taxon>Spirochaetota</taxon>
        <taxon>Spirochaetia</taxon>
        <taxon>Leptospirales</taxon>
        <taxon>Leptospiraceae</taxon>
        <taxon>Leptospira</taxon>
    </lineage>
</organism>
<dbReference type="RefSeq" id="WP_100744487.1">
    <property type="nucleotide sequence ID" value="NZ_NPDW01000002.1"/>
</dbReference>
<dbReference type="SMART" id="SM00283">
    <property type="entry name" value="MA"/>
    <property type="match status" value="1"/>
</dbReference>
<reference evidence="12 13" key="1">
    <citation type="submission" date="2017-07" db="EMBL/GenBank/DDBJ databases">
        <title>Leptospira spp. isolated from tropical soils.</title>
        <authorList>
            <person name="Thibeaux R."/>
            <person name="Iraola G."/>
            <person name="Ferres I."/>
            <person name="Bierque E."/>
            <person name="Girault D."/>
            <person name="Soupe-Gilbert M.-E."/>
            <person name="Picardeau M."/>
            <person name="Goarant C."/>
        </authorList>
    </citation>
    <scope>NUCLEOTIDE SEQUENCE [LARGE SCALE GENOMIC DNA]</scope>
    <source>
        <strain evidence="12 13">FH2-B-A1</strain>
    </source>
</reference>
<dbReference type="PROSITE" id="PS50111">
    <property type="entry name" value="CHEMOTAXIS_TRANSDUC_2"/>
    <property type="match status" value="1"/>
</dbReference>
<dbReference type="EMBL" id="NPDX01000003">
    <property type="protein sequence ID" value="PJZ84239.1"/>
    <property type="molecule type" value="Genomic_DNA"/>
</dbReference>
<sequence>MTNSSSMSQTSHNAKINKSKVIGIKGQLMFFIFFILSTVLSCIFYISYTTAKEQVLNVGEEMFTNVLKDAVGLVDALNERVKAGDMTLEEAQDMAKTYIVGPKMPDGNRDISKTKMSTNDYMYLWGITPEGIATMHPFNIEGANIWDYQIEGKYTVRDTWGNPKATGYPLREIWQNPGEPIYTFMAYQAYYKPWNWVIGAGGREEIIYERRLRGMQGIFLLSAFISLTFSMLLSYFLASFISKRIQKIKYVVEKASQGDLRETVDLSFKDEFGILGDDFNIMSANLREMMKHVVNSSTKVAESAKEMYMSAENSSAVAGDIAKSIKQVAINTESQLVAFTENKRGMLENSQAVAKIADSTATVSELANEVLEKVQDGRNVIGTTIKQMSVVNSSVSGISNSIHVLGENSKAIGQIVETINQIASQTNLLALNAAIEAARAGDQGRGFAVVADEVRKLAERSEYATKQISVLIGEIQNNTTSAVAMMENGAKEVEQGVSMVNEVGQTFERIAGSIEKVTDEMQGVSATTEEISASTEELNASTEQLAQISNGISDSTQAIAASSEEQLASSEEVTEAANNLGVLAEDLKSEIDKFKI</sequence>
<feature type="transmembrane region" description="Helical" evidence="9">
    <location>
        <begin position="218"/>
        <end position="238"/>
    </location>
</feature>
<feature type="domain" description="Methyl-accepting transducer" evidence="10">
    <location>
        <begin position="310"/>
        <end position="546"/>
    </location>
</feature>
<dbReference type="SUPFAM" id="SSF58104">
    <property type="entry name" value="Methyl-accepting chemotaxis protein (MCP) signaling domain"/>
    <property type="match status" value="1"/>
</dbReference>
<evidence type="ECO:0000256" key="6">
    <source>
        <dbReference type="ARBA" id="ARBA00023224"/>
    </source>
</evidence>
<feature type="transmembrane region" description="Helical" evidence="9">
    <location>
        <begin position="28"/>
        <end position="48"/>
    </location>
</feature>
<dbReference type="InterPro" id="IPR033480">
    <property type="entry name" value="sCache_2"/>
</dbReference>
<dbReference type="Gene3D" id="3.30.450.20">
    <property type="entry name" value="PAS domain"/>
    <property type="match status" value="1"/>
</dbReference>
<protein>
    <submittedName>
        <fullName evidence="12">Chemotaxis protein</fullName>
    </submittedName>
</protein>
<keyword evidence="6 8" id="KW-0807">Transducer</keyword>
<dbReference type="GO" id="GO:0006935">
    <property type="term" value="P:chemotaxis"/>
    <property type="evidence" value="ECO:0007669"/>
    <property type="project" value="UniProtKB-ARBA"/>
</dbReference>
<evidence type="ECO:0000256" key="8">
    <source>
        <dbReference type="PROSITE-ProRule" id="PRU00284"/>
    </source>
</evidence>
<evidence type="ECO:0000259" key="10">
    <source>
        <dbReference type="PROSITE" id="PS50111"/>
    </source>
</evidence>
<dbReference type="Pfam" id="PF00672">
    <property type="entry name" value="HAMP"/>
    <property type="match status" value="1"/>
</dbReference>
<dbReference type="GO" id="GO:0007165">
    <property type="term" value="P:signal transduction"/>
    <property type="evidence" value="ECO:0007669"/>
    <property type="project" value="UniProtKB-KW"/>
</dbReference>
<evidence type="ECO:0000256" key="3">
    <source>
        <dbReference type="ARBA" id="ARBA00022692"/>
    </source>
</evidence>
<dbReference type="PROSITE" id="PS50885">
    <property type="entry name" value="HAMP"/>
    <property type="match status" value="1"/>
</dbReference>
<dbReference type="SMART" id="SM01049">
    <property type="entry name" value="Cache_2"/>
    <property type="match status" value="1"/>
</dbReference>